<feature type="non-terminal residue" evidence="2">
    <location>
        <position position="348"/>
    </location>
</feature>
<feature type="domain" description="Soluble ligand binding" evidence="1">
    <location>
        <begin position="21"/>
        <end position="68"/>
    </location>
</feature>
<dbReference type="EMBL" id="UINC01072750">
    <property type="protein sequence ID" value="SVC08614.1"/>
    <property type="molecule type" value="Genomic_DNA"/>
</dbReference>
<proteinExistence type="predicted"/>
<sequence length="348" mass="38041">SLEICDNYDLPADLQRNWAEVEGAIWSPGIYEVTPGQTLSDLLETAGGIHPDGFQSIIHISRMDQETGRRSLLRTDLSSAGAVSIEEFDQVTLFGQDSLLVPDSVNIQGLVLNPGRYPFHNQMTAEDLILQAGGFERGAIPWEVEIVQPIFNQPGVLSESVTAYLSPDLPYPDLSVIWPDASSLPPTAASDIRLGPDFEVYVRRLASYQDVRHVNINGEIFRPGAYVLQSATERLTSIIARAGGLTDDAYPEGGRLTRLGIPVGTDFVSALAGNLEEDLVLSDEDEIVIPIYDPTILVEGAVAFESRIRYRQGMDLSEAIQNAGGYIYDADKGRVSVEYLNGQRATVK</sequence>
<protein>
    <recommendedName>
        <fullName evidence="1">Soluble ligand binding domain-containing protein</fullName>
    </recommendedName>
</protein>
<feature type="domain" description="Soluble ligand binding" evidence="1">
    <location>
        <begin position="105"/>
        <end position="138"/>
    </location>
</feature>
<evidence type="ECO:0000313" key="2">
    <source>
        <dbReference type="EMBL" id="SVC08614.1"/>
    </source>
</evidence>
<accession>A0A382J8U8</accession>
<dbReference type="InterPro" id="IPR019554">
    <property type="entry name" value="Soluble_ligand-bd"/>
</dbReference>
<dbReference type="PANTHER" id="PTHR33619:SF3">
    <property type="entry name" value="POLYSACCHARIDE EXPORT PROTEIN GFCE-RELATED"/>
    <property type="match status" value="1"/>
</dbReference>
<feature type="non-terminal residue" evidence="2">
    <location>
        <position position="1"/>
    </location>
</feature>
<dbReference type="SUPFAM" id="SSF142984">
    <property type="entry name" value="Nqo1 middle domain-like"/>
    <property type="match status" value="1"/>
</dbReference>
<dbReference type="Pfam" id="PF10531">
    <property type="entry name" value="SLBB"/>
    <property type="match status" value="4"/>
</dbReference>
<dbReference type="PANTHER" id="PTHR33619">
    <property type="entry name" value="POLYSACCHARIDE EXPORT PROTEIN GFCE-RELATED"/>
    <property type="match status" value="1"/>
</dbReference>
<organism evidence="2">
    <name type="scientific">marine metagenome</name>
    <dbReference type="NCBI Taxonomy" id="408172"/>
    <lineage>
        <taxon>unclassified sequences</taxon>
        <taxon>metagenomes</taxon>
        <taxon>ecological metagenomes</taxon>
    </lineage>
</organism>
<reference evidence="2" key="1">
    <citation type="submission" date="2018-05" db="EMBL/GenBank/DDBJ databases">
        <authorList>
            <person name="Lanie J.A."/>
            <person name="Ng W.-L."/>
            <person name="Kazmierczak K.M."/>
            <person name="Andrzejewski T.M."/>
            <person name="Davidsen T.M."/>
            <person name="Wayne K.J."/>
            <person name="Tettelin H."/>
            <person name="Glass J.I."/>
            <person name="Rusch D."/>
            <person name="Podicherti R."/>
            <person name="Tsui H.-C.T."/>
            <person name="Winkler M.E."/>
        </authorList>
    </citation>
    <scope>NUCLEOTIDE SEQUENCE</scope>
</reference>
<gene>
    <name evidence="2" type="ORF">METZ01_LOCUS261468</name>
</gene>
<feature type="domain" description="Soluble ligand binding" evidence="1">
    <location>
        <begin position="308"/>
        <end position="343"/>
    </location>
</feature>
<dbReference type="GO" id="GO:0015159">
    <property type="term" value="F:polysaccharide transmembrane transporter activity"/>
    <property type="evidence" value="ECO:0007669"/>
    <property type="project" value="InterPro"/>
</dbReference>
<evidence type="ECO:0000259" key="1">
    <source>
        <dbReference type="Pfam" id="PF10531"/>
    </source>
</evidence>
<name>A0A382J8U8_9ZZZZ</name>
<feature type="domain" description="Soluble ligand binding" evidence="1">
    <location>
        <begin position="214"/>
        <end position="258"/>
    </location>
</feature>
<dbReference type="InterPro" id="IPR049712">
    <property type="entry name" value="Poly_export"/>
</dbReference>
<dbReference type="Gene3D" id="3.10.560.10">
    <property type="entry name" value="Outer membrane lipoprotein wza domain like"/>
    <property type="match status" value="3"/>
</dbReference>
<dbReference type="AlphaFoldDB" id="A0A382J8U8"/>